<dbReference type="EMBL" id="JACHHY010000005">
    <property type="protein sequence ID" value="MBB5017808.1"/>
    <property type="molecule type" value="Genomic_DNA"/>
</dbReference>
<proteinExistence type="predicted"/>
<comment type="caution">
    <text evidence="1">The sequence shown here is derived from an EMBL/GenBank/DDBJ whole genome shotgun (WGS) entry which is preliminary data.</text>
</comment>
<evidence type="ECO:0000313" key="2">
    <source>
        <dbReference type="Proteomes" id="UP000575898"/>
    </source>
</evidence>
<reference evidence="1 2" key="1">
    <citation type="submission" date="2020-08" db="EMBL/GenBank/DDBJ databases">
        <title>Genomic Encyclopedia of Type Strains, Phase IV (KMG-IV): sequencing the most valuable type-strain genomes for metagenomic binning, comparative biology and taxonomic classification.</title>
        <authorList>
            <person name="Goeker M."/>
        </authorList>
    </citation>
    <scope>NUCLEOTIDE SEQUENCE [LARGE SCALE GENOMIC DNA]</scope>
    <source>
        <strain evidence="1 2">DSM 27165</strain>
    </source>
</reference>
<sequence length="293" mass="34202">MSVAVLALTRCGLPPTRQAELYEQAASLDVLTFCGSKFTLKGMLPIMMVYILHNKSEIVLLLVYFLNNYLLLEPQHKESEMAERSQGKEISHRLRGMVEKRFTRRGRFRELEEISSISGSRWKNFFYGRQEATLEMVDFWCKKYPDERDWLLDGPLQKKVESATFNVRPMLQERPNRTIAERLTWVIFEWAAPSGEELFRYLEEKSNGTVPADDWKQVIIHAKPPSAAMVAVVGDYRPHFIEWIIMGVTTGDGQVDPTDKESIDKWNTRLQEQWNRVFNMLMTARQQQDECDK</sequence>
<evidence type="ECO:0000313" key="1">
    <source>
        <dbReference type="EMBL" id="MBB5017808.1"/>
    </source>
</evidence>
<keyword evidence="2" id="KW-1185">Reference proteome</keyword>
<dbReference type="RefSeq" id="WP_184036167.1">
    <property type="nucleotide sequence ID" value="NZ_JACHHY010000005.1"/>
</dbReference>
<dbReference type="Proteomes" id="UP000575898">
    <property type="component" value="Unassembled WGS sequence"/>
</dbReference>
<organism evidence="1 2">
    <name type="scientific">Chitinivorax tropicus</name>
    <dbReference type="NCBI Taxonomy" id="714531"/>
    <lineage>
        <taxon>Bacteria</taxon>
        <taxon>Pseudomonadati</taxon>
        <taxon>Pseudomonadota</taxon>
        <taxon>Betaproteobacteria</taxon>
        <taxon>Chitinivorax</taxon>
    </lineage>
</organism>
<gene>
    <name evidence="1" type="ORF">HNQ59_001078</name>
</gene>
<protein>
    <submittedName>
        <fullName evidence="1">Uncharacterized protein</fullName>
    </submittedName>
</protein>
<accession>A0A840MGN3</accession>
<name>A0A840MGN3_9PROT</name>
<dbReference type="AlphaFoldDB" id="A0A840MGN3"/>